<gene>
    <name evidence="1" type="ORF">AD954_01355</name>
</gene>
<proteinExistence type="predicted"/>
<evidence type="ECO:0000313" key="2">
    <source>
        <dbReference type="Proteomes" id="UP000075462"/>
    </source>
</evidence>
<dbReference type="RefSeq" id="WP_062271187.1">
    <property type="nucleotide sequence ID" value="NZ_LIAA01000005.1"/>
</dbReference>
<dbReference type="AlphaFoldDB" id="A0A149VF25"/>
<dbReference type="EMBL" id="LIAA01000005">
    <property type="protein sequence ID" value="KXV78790.1"/>
    <property type="molecule type" value="Genomic_DNA"/>
</dbReference>
<dbReference type="Proteomes" id="UP000075462">
    <property type="component" value="Unassembled WGS sequence"/>
</dbReference>
<comment type="caution">
    <text evidence="1">The sequence shown here is derived from an EMBL/GenBank/DDBJ whole genome shotgun (WGS) entry which is preliminary data.</text>
</comment>
<dbReference type="OrthoDB" id="7225831at2"/>
<organism evidence="1 2">
    <name type="scientific">Acetobacter cerevisiae</name>
    <dbReference type="NCBI Taxonomy" id="178900"/>
    <lineage>
        <taxon>Bacteria</taxon>
        <taxon>Pseudomonadati</taxon>
        <taxon>Pseudomonadota</taxon>
        <taxon>Alphaproteobacteria</taxon>
        <taxon>Acetobacterales</taxon>
        <taxon>Acetobacteraceae</taxon>
        <taxon>Acetobacter</taxon>
    </lineage>
</organism>
<name>A0A149VF25_9PROT</name>
<sequence>MWLYDLVNTVGQNKGHATNATDTTPKNLLEPAMNTQALITAGESVFTTISGKAISGTVEANISDVGSLVTVGLTLLERNVNFNVTGVVDGVTQILSGVNATIEAAKTKPGTATAATGGA</sequence>
<reference evidence="1 2" key="1">
    <citation type="submission" date="2015-06" db="EMBL/GenBank/DDBJ databases">
        <title>Improved classification and identification of acetic acid bacteria using matrix-assisted laser desorption/ionization time-of-flight mass spectrometry; Gluconobacter nephelii and Gluconobacter uchimurae are later heterotypic synonyms of Gluconobacter japonicus and Gluconobacter oxydans, respectively.</title>
        <authorList>
            <person name="Li L."/>
            <person name="Cleenwerck I."/>
            <person name="De Vuyst L."/>
            <person name="Vandamme P."/>
        </authorList>
    </citation>
    <scope>NUCLEOTIDE SEQUENCE [LARGE SCALE GENOMIC DNA]</scope>
    <source>
        <strain evidence="1 2">LMG 1545</strain>
    </source>
</reference>
<dbReference type="PATRIC" id="fig|178900.7.peg.2243"/>
<evidence type="ECO:0000313" key="1">
    <source>
        <dbReference type="EMBL" id="KXV78790.1"/>
    </source>
</evidence>
<accession>A0A149VF25</accession>
<protein>
    <submittedName>
        <fullName evidence="1">Uncharacterized protein</fullName>
    </submittedName>
</protein>